<reference evidence="1" key="1">
    <citation type="submission" date="2009-11" db="EMBL/GenBank/DDBJ databases">
        <authorList>
            <consortium name="The Broad Institute Genome Sequencing Platform"/>
            <person name="Ward D."/>
            <person name="Feldgarden M."/>
            <person name="Earl A."/>
            <person name="Young S.K."/>
            <person name="Zeng Q."/>
            <person name="Koehrsen M."/>
            <person name="Alvarado L."/>
            <person name="Berlin A."/>
            <person name="Bochicchio J."/>
            <person name="Borenstein D."/>
            <person name="Chapman S.B."/>
            <person name="Chen Z."/>
            <person name="Engels R."/>
            <person name="Freedman E."/>
            <person name="Gellesch M."/>
            <person name="Goldberg J."/>
            <person name="Griggs A."/>
            <person name="Gujja S."/>
            <person name="Heilman E."/>
            <person name="Heiman D."/>
            <person name="Hepburn T."/>
            <person name="Howarth C."/>
            <person name="Jen D."/>
            <person name="Larson L."/>
            <person name="Lewis B."/>
            <person name="Mehta T."/>
            <person name="Park D."/>
            <person name="Pearson M."/>
            <person name="Roberts A."/>
            <person name="Saif S."/>
            <person name="Shea T."/>
            <person name="Shenoy N."/>
            <person name="Sisk P."/>
            <person name="Stolte C."/>
            <person name="Sykes S."/>
            <person name="Thomson T."/>
            <person name="Walk T."/>
            <person name="White J."/>
            <person name="Yandava C."/>
            <person name="Izard J."/>
            <person name="Baranova O.V."/>
            <person name="Blanton J.M."/>
            <person name="Tanner A.C."/>
            <person name="Dewhirst F.E."/>
            <person name="Haas B."/>
            <person name="Nusbaum C."/>
            <person name="Birren B."/>
        </authorList>
    </citation>
    <scope>NUCLEOTIDE SEQUENCE [LARGE SCALE GENOMIC DNA]</scope>
    <source>
        <strain evidence="1">1-1 BBBD Race 1</strain>
    </source>
</reference>
<protein>
    <submittedName>
        <fullName evidence="1 2">Uncharacterized protein</fullName>
    </submittedName>
</protein>
<accession>A0A180FYD5</accession>
<reference evidence="1" key="2">
    <citation type="submission" date="2016-05" db="EMBL/GenBank/DDBJ databases">
        <title>Comparative analysis highlights variable genome content of wheat rusts and divergence of the mating loci.</title>
        <authorList>
            <person name="Cuomo C.A."/>
            <person name="Bakkeren G."/>
            <person name="Szabo L."/>
            <person name="Khalil H."/>
            <person name="Joly D."/>
            <person name="Goldberg J."/>
            <person name="Young S."/>
            <person name="Zeng Q."/>
            <person name="Fellers J."/>
        </authorList>
    </citation>
    <scope>NUCLEOTIDE SEQUENCE [LARGE SCALE GENOMIC DNA]</scope>
    <source>
        <strain evidence="1">1-1 BBBD Race 1</strain>
    </source>
</reference>
<gene>
    <name evidence="1" type="ORF">PTTG_30530</name>
</gene>
<evidence type="ECO:0000313" key="1">
    <source>
        <dbReference type="EMBL" id="OAV85427.1"/>
    </source>
</evidence>
<organism evidence="1">
    <name type="scientific">Puccinia triticina (isolate 1-1 / race 1 (BBBD))</name>
    <name type="common">Brown leaf rust fungus</name>
    <dbReference type="NCBI Taxonomy" id="630390"/>
    <lineage>
        <taxon>Eukaryota</taxon>
        <taxon>Fungi</taxon>
        <taxon>Dikarya</taxon>
        <taxon>Basidiomycota</taxon>
        <taxon>Pucciniomycotina</taxon>
        <taxon>Pucciniomycetes</taxon>
        <taxon>Pucciniales</taxon>
        <taxon>Pucciniaceae</taxon>
        <taxon>Puccinia</taxon>
    </lineage>
</organism>
<feature type="non-terminal residue" evidence="1">
    <location>
        <position position="316"/>
    </location>
</feature>
<proteinExistence type="predicted"/>
<reference evidence="2 3" key="3">
    <citation type="journal article" date="2017" name="G3 (Bethesda)">
        <title>Comparative analysis highlights variable genome content of wheat rusts and divergence of the mating loci.</title>
        <authorList>
            <person name="Cuomo C.A."/>
            <person name="Bakkeren G."/>
            <person name="Khalil H.B."/>
            <person name="Panwar V."/>
            <person name="Joly D."/>
            <person name="Linning R."/>
            <person name="Sakthikumar S."/>
            <person name="Song X."/>
            <person name="Adiconis X."/>
            <person name="Fan L."/>
            <person name="Goldberg J.M."/>
            <person name="Levin J.Z."/>
            <person name="Young S."/>
            <person name="Zeng Q."/>
            <person name="Anikster Y."/>
            <person name="Bruce M."/>
            <person name="Wang M."/>
            <person name="Yin C."/>
            <person name="McCallum B."/>
            <person name="Szabo L.J."/>
            <person name="Hulbert S."/>
            <person name="Chen X."/>
            <person name="Fellers J.P."/>
        </authorList>
    </citation>
    <scope>NUCLEOTIDE SEQUENCE</scope>
    <source>
        <strain evidence="3">Isolate 1-1 / race 1 (BBBD)</strain>
        <strain evidence="2">isolate 1-1 / race 1 (BBBD)</strain>
    </source>
</reference>
<keyword evidence="3" id="KW-1185">Reference proteome</keyword>
<dbReference type="VEuPathDB" id="FungiDB:PTTG_30530"/>
<dbReference type="PANTHER" id="PTHR33096:SF1">
    <property type="entry name" value="CXC1-LIKE CYSTEINE CLUSTER ASSOCIATED WITH KDZ TRANSPOSASES DOMAIN-CONTAINING PROTEIN"/>
    <property type="match status" value="1"/>
</dbReference>
<dbReference type="EnsemblFungi" id="PTTG_30530-t43_1">
    <property type="protein sequence ID" value="PTTG_30530-t43_1-p1"/>
    <property type="gene ID" value="PTTG_30530"/>
</dbReference>
<dbReference type="STRING" id="630390.A0A180FYD5"/>
<dbReference type="AlphaFoldDB" id="A0A180FYD5"/>
<dbReference type="PANTHER" id="PTHR33096">
    <property type="entry name" value="CXC2 DOMAIN-CONTAINING PROTEIN"/>
    <property type="match status" value="1"/>
</dbReference>
<sequence length="316" mass="36602">MLAFAHRKHSQDLLFKLQAEPNKHAPDQSRFTVEFFRAEWEKQLSFQGNSRSDTEVMEKLAVFFEREEFLKLSADLFLSTLESSNLNSNRAHAMNILQDIQTLQRAQENEVSSIGGDFSDLSPQDKEQQRQKILLWSAKSALFKVAIELQAETQPLRASKDRGERLGTRLKEKIYAALKRRKNGVVKVIQTFCDRRESYLTNYAPEDLQLPENKVFGYKEFMKMSLNHPFWNDGYMCLSKDPWAVDPVVRTGIHAMLGLDRAYEEIIQLKVELRRSLSWGISHWNRLKKSIDQSVEGDNQLDSRLKKTFGEVQLAG</sequence>
<name>A0A180FYD5_PUCT1</name>
<dbReference type="EMBL" id="ADAS02004354">
    <property type="protein sequence ID" value="OAV85427.1"/>
    <property type="molecule type" value="Genomic_DNA"/>
</dbReference>
<dbReference type="OrthoDB" id="2976829at2759"/>
<evidence type="ECO:0000313" key="2">
    <source>
        <dbReference type="EnsemblFungi" id="PTTG_30530-t43_1-p1"/>
    </source>
</evidence>
<evidence type="ECO:0000313" key="3">
    <source>
        <dbReference type="Proteomes" id="UP000005240"/>
    </source>
</evidence>
<dbReference type="Proteomes" id="UP000005240">
    <property type="component" value="Unassembled WGS sequence"/>
</dbReference>
<reference evidence="2" key="4">
    <citation type="submission" date="2025-05" db="UniProtKB">
        <authorList>
            <consortium name="EnsemblFungi"/>
        </authorList>
    </citation>
    <scope>IDENTIFICATION</scope>
    <source>
        <strain evidence="2">isolate 1-1 / race 1 (BBBD)</strain>
    </source>
</reference>